<comment type="caution">
    <text evidence="1">The sequence shown here is derived from an EMBL/GenBank/DDBJ whole genome shotgun (WGS) entry which is preliminary data.</text>
</comment>
<dbReference type="EMBL" id="RHIB01000001">
    <property type="protein sequence ID" value="RNA69470.1"/>
    <property type="molecule type" value="Genomic_DNA"/>
</dbReference>
<organism evidence="1 2">
    <name type="scientific">Alteribacter keqinensis</name>
    <dbReference type="NCBI Taxonomy" id="2483800"/>
    <lineage>
        <taxon>Bacteria</taxon>
        <taxon>Bacillati</taxon>
        <taxon>Bacillota</taxon>
        <taxon>Bacilli</taxon>
        <taxon>Bacillales</taxon>
        <taxon>Bacillaceae</taxon>
        <taxon>Alteribacter</taxon>
    </lineage>
</organism>
<dbReference type="AlphaFoldDB" id="A0A3M7TV06"/>
<gene>
    <name evidence="1" type="ORF">EBO34_05915</name>
</gene>
<dbReference type="OrthoDB" id="2453421at2"/>
<evidence type="ECO:0000313" key="1">
    <source>
        <dbReference type="EMBL" id="RNA69470.1"/>
    </source>
</evidence>
<keyword evidence="2" id="KW-1185">Reference proteome</keyword>
<accession>A0A3M7TV06</accession>
<dbReference type="Proteomes" id="UP000278746">
    <property type="component" value="Unassembled WGS sequence"/>
</dbReference>
<evidence type="ECO:0000313" key="2">
    <source>
        <dbReference type="Proteomes" id="UP000278746"/>
    </source>
</evidence>
<reference evidence="1 2" key="1">
    <citation type="submission" date="2018-10" db="EMBL/GenBank/DDBJ databases">
        <title>Bacillus Keqinensis sp. nov., a moderately halophilic bacterium isolated from a saline-alkaline lake.</title>
        <authorList>
            <person name="Wang H."/>
        </authorList>
    </citation>
    <scope>NUCLEOTIDE SEQUENCE [LARGE SCALE GENOMIC DNA]</scope>
    <source>
        <strain evidence="1 2">KQ-3</strain>
    </source>
</reference>
<sequence length="78" mass="9654">MEILDYSYLKRRAMKAWFDEFPNSPVIFRIIGHYYFVYRVMWSNDDPIVERKSLIEMERLINRELGTEDAYLKRKRMV</sequence>
<protein>
    <submittedName>
        <fullName evidence="1">Uncharacterized protein</fullName>
    </submittedName>
</protein>
<proteinExistence type="predicted"/>
<name>A0A3M7TV06_9BACI</name>